<comment type="caution">
    <text evidence="3">The sequence shown here is derived from an EMBL/GenBank/DDBJ whole genome shotgun (WGS) entry which is preliminary data.</text>
</comment>
<gene>
    <name evidence="3" type="ORF">BO94DRAFT_512674</name>
</gene>
<dbReference type="RefSeq" id="XP_025469452.1">
    <property type="nucleotide sequence ID" value="XM_025609819.1"/>
</dbReference>
<feature type="region of interest" description="Disordered" evidence="1">
    <location>
        <begin position="542"/>
        <end position="578"/>
    </location>
</feature>
<feature type="domain" description="DUF7102" evidence="2">
    <location>
        <begin position="582"/>
        <end position="760"/>
    </location>
</feature>
<accession>A0A317WZB9</accession>
<proteinExistence type="predicted"/>
<protein>
    <recommendedName>
        <fullName evidence="2">DUF7102 domain-containing protein</fullName>
    </recommendedName>
</protein>
<feature type="compositionally biased region" description="Polar residues" evidence="1">
    <location>
        <begin position="542"/>
        <end position="570"/>
    </location>
</feature>
<dbReference type="OrthoDB" id="3647246at2759"/>
<dbReference type="InterPro" id="IPR055528">
    <property type="entry name" value="DUF7102"/>
</dbReference>
<name>A0A317WZB9_9EURO</name>
<feature type="region of interest" description="Disordered" evidence="1">
    <location>
        <begin position="462"/>
        <end position="494"/>
    </location>
</feature>
<dbReference type="Pfam" id="PF23394">
    <property type="entry name" value="DUF7102"/>
    <property type="match status" value="1"/>
</dbReference>
<evidence type="ECO:0000259" key="2">
    <source>
        <dbReference type="Pfam" id="PF23394"/>
    </source>
</evidence>
<dbReference type="GeneID" id="37111962"/>
<dbReference type="AlphaFoldDB" id="A0A317WZB9"/>
<dbReference type="EMBL" id="MSFK01000008">
    <property type="protein sequence ID" value="PWY91724.1"/>
    <property type="molecule type" value="Genomic_DNA"/>
</dbReference>
<evidence type="ECO:0000256" key="1">
    <source>
        <dbReference type="SAM" id="MobiDB-lite"/>
    </source>
</evidence>
<keyword evidence="4" id="KW-1185">Reference proteome</keyword>
<evidence type="ECO:0000313" key="4">
    <source>
        <dbReference type="Proteomes" id="UP000246702"/>
    </source>
</evidence>
<organism evidence="3 4">
    <name type="scientific">Aspergillus sclerotioniger CBS 115572</name>
    <dbReference type="NCBI Taxonomy" id="1450535"/>
    <lineage>
        <taxon>Eukaryota</taxon>
        <taxon>Fungi</taxon>
        <taxon>Dikarya</taxon>
        <taxon>Ascomycota</taxon>
        <taxon>Pezizomycotina</taxon>
        <taxon>Eurotiomycetes</taxon>
        <taxon>Eurotiomycetidae</taxon>
        <taxon>Eurotiales</taxon>
        <taxon>Aspergillaceae</taxon>
        <taxon>Aspergillus</taxon>
        <taxon>Aspergillus subgen. Circumdati</taxon>
    </lineage>
</organism>
<evidence type="ECO:0000313" key="3">
    <source>
        <dbReference type="EMBL" id="PWY91724.1"/>
    </source>
</evidence>
<sequence>MAQTNDPALLHYVRFYGIASDYLDPDPLEYIDKASKIVPDFLRLSTDTVTTIQKQVEHHQQTVEKRLCHEKLDIRKESVRFLSSVLRDTKRNIDDCWDKILPKWDRYDSLKLEAPVFSSGYDTDLRLPDEPLGYSHADYALRPLDELSSDHEINPPGNTIHDTNTIDKKTIHEKLDCTKAALLLIQNARHNGNRPLSEIENLFRTPLDATLEKECHSILSPLLPLDADYYSSKGPSPIPGDKDLPSPIDSNPHDVLTSGDIDILQYKYFFSHEESSSTAYPGPCDCAGKDQVLETDEDQSSLKATAKGSLTYEQTLDNGSFDTDIDLSGGRVSHLHSEQAISAATSPSSELSQITYTEITDNIATSDCFPYETPIVIATPLRPSYSPISSACSSRCDGEDILESQRPVSQTTHQASVYEAHWECPATDDPLSMPTCHSEASYGSEPDIKSDEQYLTRKRKLENGQTDYKQEQNSELEPLASSKTSKKKTSGAIYPTHLGSLSRFMETRGQAISRETTAKSPYFAESMNPKIPAKEHDFAIHTESTYDPPNPGNSHDQSHSTSSDPTTQIPSFPAGNHERPILSLSTSLLKSHVRMVQCIERISPPLSIVYRESDTIDWRRPHGTQTQHPPSSSTEEEADIIIAPNTGIILTNSQATTQLFLPGHKPRTPSNIKNINSPLRERVFLLSGKYEHLYVLITHCSGATITLPSSELTLDKNMLLSLTAFTAFCNSMSYSSIYPLVIPSSPDAIAGWIVALANKSLH</sequence>
<feature type="compositionally biased region" description="Polar residues" evidence="1">
    <location>
        <begin position="463"/>
        <end position="475"/>
    </location>
</feature>
<reference evidence="3 4" key="1">
    <citation type="submission" date="2016-12" db="EMBL/GenBank/DDBJ databases">
        <title>The genomes of Aspergillus section Nigri reveals drivers in fungal speciation.</title>
        <authorList>
            <consortium name="DOE Joint Genome Institute"/>
            <person name="Vesth T.C."/>
            <person name="Nybo J."/>
            <person name="Theobald S."/>
            <person name="Brandl J."/>
            <person name="Frisvad J.C."/>
            <person name="Nielsen K.F."/>
            <person name="Lyhne E.K."/>
            <person name="Kogle M.E."/>
            <person name="Kuo A."/>
            <person name="Riley R."/>
            <person name="Clum A."/>
            <person name="Nolan M."/>
            <person name="Lipzen A."/>
            <person name="Salamov A."/>
            <person name="Henrissat B."/>
            <person name="Wiebenga A."/>
            <person name="De Vries R.P."/>
            <person name="Grigoriev I.V."/>
            <person name="Mortensen U.H."/>
            <person name="Andersen M.R."/>
            <person name="Baker S.E."/>
        </authorList>
    </citation>
    <scope>NUCLEOTIDE SEQUENCE [LARGE SCALE GENOMIC DNA]</scope>
    <source>
        <strain evidence="3 4">CBS 115572</strain>
    </source>
</reference>
<dbReference type="Proteomes" id="UP000246702">
    <property type="component" value="Unassembled WGS sequence"/>
</dbReference>